<evidence type="ECO:0000313" key="11">
    <source>
        <dbReference type="EMBL" id="RIJ28692.1"/>
    </source>
</evidence>
<dbReference type="InterPro" id="IPR001608">
    <property type="entry name" value="Ala_racemase_N"/>
</dbReference>
<dbReference type="InterPro" id="IPR020622">
    <property type="entry name" value="Ala_racemase_pyridoxalP-BS"/>
</dbReference>
<evidence type="ECO:0000256" key="2">
    <source>
        <dbReference type="ARBA" id="ARBA00001933"/>
    </source>
</evidence>
<comment type="caution">
    <text evidence="11">The sequence shown here is derived from an EMBL/GenBank/DDBJ whole genome shotgun (WGS) entry which is preliminary data.</text>
</comment>
<comment type="catalytic activity">
    <reaction evidence="1 7">
        <text>L-alanine = D-alanine</text>
        <dbReference type="Rhea" id="RHEA:20249"/>
        <dbReference type="ChEBI" id="CHEBI:57416"/>
        <dbReference type="ChEBI" id="CHEBI:57972"/>
        <dbReference type="EC" id="5.1.1.1"/>
    </reaction>
</comment>
<dbReference type="Proteomes" id="UP000265845">
    <property type="component" value="Unassembled WGS sequence"/>
</dbReference>
<evidence type="ECO:0000313" key="12">
    <source>
        <dbReference type="Proteomes" id="UP000265845"/>
    </source>
</evidence>
<comment type="pathway">
    <text evidence="7">Amino-acid biosynthesis; D-alanine biosynthesis; D-alanine from L-alanine: step 1/1.</text>
</comment>
<dbReference type="HAMAP" id="MF_01201">
    <property type="entry name" value="Ala_racemase"/>
    <property type="match status" value="1"/>
</dbReference>
<dbReference type="GO" id="GO:0008784">
    <property type="term" value="F:alanine racemase activity"/>
    <property type="evidence" value="ECO:0007669"/>
    <property type="project" value="UniProtKB-UniRule"/>
</dbReference>
<feature type="domain" description="Alanine racemase C-terminal" evidence="10">
    <location>
        <begin position="240"/>
        <end position="365"/>
    </location>
</feature>
<protein>
    <recommendedName>
        <fullName evidence="4 7">Alanine racemase</fullName>
        <ecNumber evidence="4 7">5.1.1.1</ecNumber>
    </recommendedName>
</protein>
<reference evidence="11 12" key="1">
    <citation type="submission" date="2018-08" db="EMBL/GenBank/DDBJ databases">
        <title>Henriciella mobilis sp. nov., isolated from seawater.</title>
        <authorList>
            <person name="Cheng H."/>
            <person name="Wu Y.-H."/>
            <person name="Xu X.-W."/>
            <person name="Guo L.-L."/>
        </authorList>
    </citation>
    <scope>NUCLEOTIDE SEQUENCE [LARGE SCALE GENOMIC DNA]</scope>
    <source>
        <strain evidence="11 12">CCUG67844</strain>
    </source>
</reference>
<dbReference type="NCBIfam" id="TIGR00492">
    <property type="entry name" value="alr"/>
    <property type="match status" value="1"/>
</dbReference>
<feature type="active site" description="Proton acceptor; specific for L-alanine" evidence="7">
    <location>
        <position position="261"/>
    </location>
</feature>
<evidence type="ECO:0000256" key="4">
    <source>
        <dbReference type="ARBA" id="ARBA00013089"/>
    </source>
</evidence>
<dbReference type="PANTHER" id="PTHR30511">
    <property type="entry name" value="ALANINE RACEMASE"/>
    <property type="match status" value="1"/>
</dbReference>
<dbReference type="EMBL" id="QWGA01000007">
    <property type="protein sequence ID" value="RIJ28692.1"/>
    <property type="molecule type" value="Genomic_DNA"/>
</dbReference>
<dbReference type="UniPathway" id="UPA00042">
    <property type="reaction ID" value="UER00497"/>
</dbReference>
<dbReference type="InterPro" id="IPR029066">
    <property type="entry name" value="PLP-binding_barrel"/>
</dbReference>
<gene>
    <name evidence="11" type="primary">alr</name>
    <name evidence="11" type="ORF">D1222_09920</name>
</gene>
<dbReference type="Pfam" id="PF01168">
    <property type="entry name" value="Ala_racemase_N"/>
    <property type="match status" value="1"/>
</dbReference>
<dbReference type="SMART" id="SM01005">
    <property type="entry name" value="Ala_racemase_C"/>
    <property type="match status" value="1"/>
</dbReference>
<dbReference type="GO" id="GO:0005829">
    <property type="term" value="C:cytosol"/>
    <property type="evidence" value="ECO:0007669"/>
    <property type="project" value="TreeGrafter"/>
</dbReference>
<proteinExistence type="inferred from homology"/>
<feature type="active site" description="Proton acceptor; specific for D-alanine" evidence="7">
    <location>
        <position position="47"/>
    </location>
</feature>
<dbReference type="PROSITE" id="PS00395">
    <property type="entry name" value="ALANINE_RACEMASE"/>
    <property type="match status" value="1"/>
</dbReference>
<dbReference type="EC" id="5.1.1.1" evidence="4 7"/>
<dbReference type="GO" id="GO:0030632">
    <property type="term" value="P:D-alanine biosynthetic process"/>
    <property type="evidence" value="ECO:0007669"/>
    <property type="project" value="UniProtKB-UniRule"/>
</dbReference>
<dbReference type="SUPFAM" id="SSF50621">
    <property type="entry name" value="Alanine racemase C-terminal domain-like"/>
    <property type="match status" value="1"/>
</dbReference>
<dbReference type="CDD" id="cd00430">
    <property type="entry name" value="PLPDE_III_AR"/>
    <property type="match status" value="1"/>
</dbReference>
<comment type="function">
    <text evidence="7">Catalyzes the interconversion of L-alanine and D-alanine. May also act on other amino acids.</text>
</comment>
<dbReference type="Pfam" id="PF00842">
    <property type="entry name" value="Ala_racemase_C"/>
    <property type="match status" value="1"/>
</dbReference>
<dbReference type="PRINTS" id="PR00992">
    <property type="entry name" value="ALARACEMASE"/>
</dbReference>
<dbReference type="AlphaFoldDB" id="A0A399RFV7"/>
<name>A0A399RFV7_9PROT</name>
<dbReference type="InterPro" id="IPR000821">
    <property type="entry name" value="Ala_racemase"/>
</dbReference>
<dbReference type="InterPro" id="IPR009006">
    <property type="entry name" value="Ala_racemase/Decarboxylase_C"/>
</dbReference>
<feature type="binding site" evidence="7 9">
    <location>
        <position position="309"/>
    </location>
    <ligand>
        <name>substrate</name>
    </ligand>
</feature>
<organism evidence="11 12">
    <name type="scientific">Henriciella algicola</name>
    <dbReference type="NCBI Taxonomy" id="1608422"/>
    <lineage>
        <taxon>Bacteria</taxon>
        <taxon>Pseudomonadati</taxon>
        <taxon>Pseudomonadota</taxon>
        <taxon>Alphaproteobacteria</taxon>
        <taxon>Hyphomonadales</taxon>
        <taxon>Hyphomonadaceae</taxon>
        <taxon>Henriciella</taxon>
    </lineage>
</organism>
<evidence type="ECO:0000256" key="8">
    <source>
        <dbReference type="PIRSR" id="PIRSR600821-50"/>
    </source>
</evidence>
<feature type="binding site" evidence="7 9">
    <location>
        <position position="142"/>
    </location>
    <ligand>
        <name>substrate</name>
    </ligand>
</feature>
<accession>A0A399RFV7</accession>
<keyword evidence="5 7" id="KW-0663">Pyridoxal phosphate</keyword>
<dbReference type="InterPro" id="IPR011079">
    <property type="entry name" value="Ala_racemase_C"/>
</dbReference>
<keyword evidence="6 7" id="KW-0413">Isomerase</keyword>
<feature type="modified residue" description="N6-(pyridoxal phosphate)lysine" evidence="7 8">
    <location>
        <position position="47"/>
    </location>
</feature>
<comment type="similarity">
    <text evidence="3 7">Belongs to the alanine racemase family.</text>
</comment>
<dbReference type="Gene3D" id="2.40.37.10">
    <property type="entry name" value="Lyase, Ornithine Decarboxylase, Chain A, domain 1"/>
    <property type="match status" value="1"/>
</dbReference>
<evidence type="ECO:0000256" key="6">
    <source>
        <dbReference type="ARBA" id="ARBA00023235"/>
    </source>
</evidence>
<evidence type="ECO:0000256" key="5">
    <source>
        <dbReference type="ARBA" id="ARBA00022898"/>
    </source>
</evidence>
<evidence type="ECO:0000256" key="3">
    <source>
        <dbReference type="ARBA" id="ARBA00007880"/>
    </source>
</evidence>
<sequence length="365" mass="38736">MRQGLAADYAASMSFSPRARVHLQNIVANWRTIAALIPESEAGAVVKANAYGHGVAPVASALYEAGCRTFFVAYVEEGAELRTAIGEDASILAFNGAEPSDADLARANNITPVLNALPAIKDWLALMDVPDYAVHIDTGMNRLGVRMEDVAELKALTDGQPPVHILSHLVDSDDRSRAINAKQLERFRQAASNFPQALKSFANTGGCLMGQDYGFDVARPGIGLYGGGPPLPEGVFLKPGMTLEAPILTVQTVQPGETVGYGATYTFDTPRTLATVALGYGDGFPRSASNKGMASLGGITCPIVGRVSMDLITIDVTQARDLAKPGAFAQFIGAEVLLEEQARRAGTVGYELVTGLGHRVRRIYD</sequence>
<comment type="cofactor">
    <cofactor evidence="2 7 8">
        <name>pyridoxal 5'-phosphate</name>
        <dbReference type="ChEBI" id="CHEBI:597326"/>
    </cofactor>
</comment>
<evidence type="ECO:0000256" key="7">
    <source>
        <dbReference type="HAMAP-Rule" id="MF_01201"/>
    </source>
</evidence>
<dbReference type="PANTHER" id="PTHR30511:SF0">
    <property type="entry name" value="ALANINE RACEMASE, CATABOLIC-RELATED"/>
    <property type="match status" value="1"/>
</dbReference>
<evidence type="ECO:0000256" key="1">
    <source>
        <dbReference type="ARBA" id="ARBA00000316"/>
    </source>
</evidence>
<keyword evidence="12" id="KW-1185">Reference proteome</keyword>
<dbReference type="GO" id="GO:0030170">
    <property type="term" value="F:pyridoxal phosphate binding"/>
    <property type="evidence" value="ECO:0007669"/>
    <property type="project" value="UniProtKB-UniRule"/>
</dbReference>
<evidence type="ECO:0000259" key="10">
    <source>
        <dbReference type="SMART" id="SM01005"/>
    </source>
</evidence>
<evidence type="ECO:0000256" key="9">
    <source>
        <dbReference type="PIRSR" id="PIRSR600821-52"/>
    </source>
</evidence>
<dbReference type="Gene3D" id="3.20.20.10">
    <property type="entry name" value="Alanine racemase"/>
    <property type="match status" value="1"/>
</dbReference>
<dbReference type="SUPFAM" id="SSF51419">
    <property type="entry name" value="PLP-binding barrel"/>
    <property type="match status" value="1"/>
</dbReference>